<accession>A0A917RNL6</accession>
<protein>
    <submittedName>
        <fullName evidence="4">Thioesterase</fullName>
    </submittedName>
</protein>
<organism evidence="4 5">
    <name type="scientific">Sphaerisporangium melleum</name>
    <dbReference type="NCBI Taxonomy" id="321316"/>
    <lineage>
        <taxon>Bacteria</taxon>
        <taxon>Bacillati</taxon>
        <taxon>Actinomycetota</taxon>
        <taxon>Actinomycetes</taxon>
        <taxon>Streptosporangiales</taxon>
        <taxon>Streptosporangiaceae</taxon>
        <taxon>Sphaerisporangium</taxon>
    </lineage>
</organism>
<evidence type="ECO:0000259" key="3">
    <source>
        <dbReference type="Pfam" id="PF22636"/>
    </source>
</evidence>
<dbReference type="InterPro" id="IPR029069">
    <property type="entry name" value="HotDog_dom_sf"/>
</dbReference>
<dbReference type="InterPro" id="IPR025540">
    <property type="entry name" value="FlK"/>
</dbReference>
<dbReference type="Proteomes" id="UP000645217">
    <property type="component" value="Unassembled WGS sequence"/>
</dbReference>
<feature type="active site" evidence="1">
    <location>
        <position position="34"/>
    </location>
</feature>
<evidence type="ECO:0000313" key="4">
    <source>
        <dbReference type="EMBL" id="GGL17132.1"/>
    </source>
</evidence>
<comment type="caution">
    <text evidence="4">The sequence shown here is derived from an EMBL/GenBank/DDBJ whole genome shotgun (WGS) entry which is preliminary data.</text>
</comment>
<evidence type="ECO:0000313" key="5">
    <source>
        <dbReference type="Proteomes" id="UP000645217"/>
    </source>
</evidence>
<dbReference type="InterPro" id="IPR054485">
    <property type="entry name" value="FlK-like_dom"/>
</dbReference>
<dbReference type="RefSeq" id="WP_189167274.1">
    <property type="nucleotide sequence ID" value="NZ_BMNT01000056.1"/>
</dbReference>
<reference evidence="4" key="1">
    <citation type="journal article" date="2014" name="Int. J. Syst. Evol. Microbiol.">
        <title>Complete genome sequence of Corynebacterium casei LMG S-19264T (=DSM 44701T), isolated from a smear-ripened cheese.</title>
        <authorList>
            <consortium name="US DOE Joint Genome Institute (JGI-PGF)"/>
            <person name="Walter F."/>
            <person name="Albersmeier A."/>
            <person name="Kalinowski J."/>
            <person name="Ruckert C."/>
        </authorList>
    </citation>
    <scope>NUCLEOTIDE SEQUENCE</scope>
    <source>
        <strain evidence="4">JCM 13064</strain>
    </source>
</reference>
<feature type="active site" evidence="1">
    <location>
        <position position="42"/>
    </location>
</feature>
<dbReference type="AlphaFoldDB" id="A0A917RNL6"/>
<dbReference type="SUPFAM" id="SSF54637">
    <property type="entry name" value="Thioesterase/thiol ester dehydrase-isomerase"/>
    <property type="match status" value="1"/>
</dbReference>
<reference evidence="4" key="2">
    <citation type="submission" date="2020-09" db="EMBL/GenBank/DDBJ databases">
        <authorList>
            <person name="Sun Q."/>
            <person name="Ohkuma M."/>
        </authorList>
    </citation>
    <scope>NUCLEOTIDE SEQUENCE</scope>
    <source>
        <strain evidence="4">JCM 13064</strain>
    </source>
</reference>
<dbReference type="PIRSF" id="PIRSF014972">
    <property type="entry name" value="FlK"/>
    <property type="match status" value="1"/>
</dbReference>
<sequence length="126" mass="13426">MTLVPGLRAEILIMVERSDTAIKVGSGDVPVLGTPRLLAVAEAATVRVVHDRLAPGQTSVGTKVTLEHRAASPVGTHVLVAAELVEVDGRRLVFQVTASERERTVAVATIERVVVDRERFLAGLRG</sequence>
<dbReference type="Gene3D" id="3.10.129.10">
    <property type="entry name" value="Hotdog Thioesterase"/>
    <property type="match status" value="1"/>
</dbReference>
<feature type="active site" evidence="1">
    <location>
        <position position="68"/>
    </location>
</feature>
<dbReference type="Pfam" id="PF22636">
    <property type="entry name" value="FlK"/>
    <property type="match status" value="1"/>
</dbReference>
<gene>
    <name evidence="4" type="ORF">GCM10007964_68890</name>
</gene>
<dbReference type="PANTHER" id="PTHR36934:SF1">
    <property type="entry name" value="THIOESTERASE DOMAIN-CONTAINING PROTEIN"/>
    <property type="match status" value="1"/>
</dbReference>
<feature type="binding site" evidence="2">
    <location>
        <position position="61"/>
    </location>
    <ligand>
        <name>substrate</name>
    </ligand>
</feature>
<proteinExistence type="predicted"/>
<feature type="domain" description="Fluoroacetyl-CoA-specific thioesterase-like" evidence="3">
    <location>
        <begin position="15"/>
        <end position="118"/>
    </location>
</feature>
<evidence type="ECO:0000256" key="1">
    <source>
        <dbReference type="PIRSR" id="PIRSR014972-1"/>
    </source>
</evidence>
<name>A0A917RNL6_9ACTN</name>
<keyword evidence="5" id="KW-1185">Reference proteome</keyword>
<feature type="binding site" evidence="2">
    <location>
        <position position="112"/>
    </location>
    <ligand>
        <name>substrate</name>
    </ligand>
</feature>
<dbReference type="EMBL" id="BMNT01000056">
    <property type="protein sequence ID" value="GGL17132.1"/>
    <property type="molecule type" value="Genomic_DNA"/>
</dbReference>
<feature type="binding site" evidence="2">
    <location>
        <position position="61"/>
    </location>
    <ligand>
        <name>CoA</name>
        <dbReference type="ChEBI" id="CHEBI:57287"/>
    </ligand>
</feature>
<dbReference type="PANTHER" id="PTHR36934">
    <property type="entry name" value="BLR0278 PROTEIN"/>
    <property type="match status" value="1"/>
</dbReference>
<evidence type="ECO:0000256" key="2">
    <source>
        <dbReference type="PIRSR" id="PIRSR014972-2"/>
    </source>
</evidence>